<evidence type="ECO:0000256" key="2">
    <source>
        <dbReference type="ARBA" id="ARBA00034103"/>
    </source>
</evidence>
<feature type="compositionally biased region" description="Polar residues" evidence="3">
    <location>
        <begin position="1939"/>
        <end position="1950"/>
    </location>
</feature>
<dbReference type="Pfam" id="PF00595">
    <property type="entry name" value="PDZ"/>
    <property type="match status" value="1"/>
</dbReference>
<dbReference type="GO" id="GO:0006886">
    <property type="term" value="P:intracellular protein transport"/>
    <property type="evidence" value="ECO:0007669"/>
    <property type="project" value="InterPro"/>
</dbReference>
<dbReference type="GO" id="GO:0045202">
    <property type="term" value="C:synapse"/>
    <property type="evidence" value="ECO:0007669"/>
    <property type="project" value="UniProtKB-SubCell"/>
</dbReference>
<evidence type="ECO:0000259" key="4">
    <source>
        <dbReference type="PROSITE" id="PS50004"/>
    </source>
</evidence>
<dbReference type="GO" id="GO:0044325">
    <property type="term" value="F:transmembrane transporter binding"/>
    <property type="evidence" value="ECO:0007669"/>
    <property type="project" value="TreeGrafter"/>
</dbReference>
<feature type="compositionally biased region" description="Basic and acidic residues" evidence="3">
    <location>
        <begin position="1"/>
        <end position="10"/>
    </location>
</feature>
<dbReference type="CDD" id="cd15751">
    <property type="entry name" value="FYVE_BSN_PCLO"/>
    <property type="match status" value="1"/>
</dbReference>
<evidence type="ECO:0000256" key="3">
    <source>
        <dbReference type="SAM" id="MobiDB-lite"/>
    </source>
</evidence>
<feature type="compositionally biased region" description="Low complexity" evidence="3">
    <location>
        <begin position="45"/>
        <end position="55"/>
    </location>
</feature>
<feature type="region of interest" description="Disordered" evidence="3">
    <location>
        <begin position="633"/>
        <end position="665"/>
    </location>
</feature>
<dbReference type="SUPFAM" id="SSF50156">
    <property type="entry name" value="PDZ domain-like"/>
    <property type="match status" value="1"/>
</dbReference>
<organism evidence="7 8">
    <name type="scientific">Calicophoron daubneyi</name>
    <name type="common">Rumen fluke</name>
    <name type="synonym">Paramphistomum daubneyi</name>
    <dbReference type="NCBI Taxonomy" id="300641"/>
    <lineage>
        <taxon>Eukaryota</taxon>
        <taxon>Metazoa</taxon>
        <taxon>Spiralia</taxon>
        <taxon>Lophotrochozoa</taxon>
        <taxon>Platyhelminthes</taxon>
        <taxon>Trematoda</taxon>
        <taxon>Digenea</taxon>
        <taxon>Plagiorchiida</taxon>
        <taxon>Pronocephalata</taxon>
        <taxon>Paramphistomoidea</taxon>
        <taxon>Paramphistomidae</taxon>
        <taxon>Calicophoron</taxon>
    </lineage>
</organism>
<keyword evidence="1" id="KW-0770">Synapse</keyword>
<dbReference type="SMART" id="SM00239">
    <property type="entry name" value="C2"/>
    <property type="match status" value="1"/>
</dbReference>
<feature type="compositionally biased region" description="Polar residues" evidence="3">
    <location>
        <begin position="259"/>
        <end position="271"/>
    </location>
</feature>
<feature type="compositionally biased region" description="Basic and acidic residues" evidence="3">
    <location>
        <begin position="330"/>
        <end position="341"/>
    </location>
</feature>
<evidence type="ECO:0000313" key="8">
    <source>
        <dbReference type="Proteomes" id="UP001497525"/>
    </source>
</evidence>
<feature type="domain" description="PDZ" evidence="5">
    <location>
        <begin position="2455"/>
        <end position="2548"/>
    </location>
</feature>
<evidence type="ECO:0000259" key="5">
    <source>
        <dbReference type="PROSITE" id="PS50106"/>
    </source>
</evidence>
<dbReference type="InterPro" id="IPR001478">
    <property type="entry name" value="PDZ"/>
</dbReference>
<feature type="region of interest" description="Disordered" evidence="3">
    <location>
        <begin position="2868"/>
        <end position="2920"/>
    </location>
</feature>
<feature type="compositionally biased region" description="Low complexity" evidence="3">
    <location>
        <begin position="344"/>
        <end position="364"/>
    </location>
</feature>
<feature type="compositionally biased region" description="Basic and acidic residues" evidence="3">
    <location>
        <begin position="402"/>
        <end position="412"/>
    </location>
</feature>
<dbReference type="GO" id="GO:0031267">
    <property type="term" value="F:small GTPase binding"/>
    <property type="evidence" value="ECO:0007669"/>
    <property type="project" value="InterPro"/>
</dbReference>
<evidence type="ECO:0000259" key="6">
    <source>
        <dbReference type="PROSITE" id="PS50916"/>
    </source>
</evidence>
<feature type="compositionally biased region" description="Polar residues" evidence="3">
    <location>
        <begin position="1597"/>
        <end position="1618"/>
    </location>
</feature>
<protein>
    <submittedName>
        <fullName evidence="7">Uncharacterized protein</fullName>
    </submittedName>
</protein>
<feature type="region of interest" description="Disordered" evidence="3">
    <location>
        <begin position="1590"/>
        <end position="1618"/>
    </location>
</feature>
<gene>
    <name evidence="7" type="ORF">CDAUBV1_LOCUS11296</name>
</gene>
<feature type="compositionally biased region" description="Basic and acidic residues" evidence="3">
    <location>
        <begin position="1354"/>
        <end position="1364"/>
    </location>
</feature>
<dbReference type="GO" id="GO:0016020">
    <property type="term" value="C:membrane"/>
    <property type="evidence" value="ECO:0007669"/>
    <property type="project" value="InterPro"/>
</dbReference>
<feature type="compositionally biased region" description="Polar residues" evidence="3">
    <location>
        <begin position="1715"/>
        <end position="1727"/>
    </location>
</feature>
<dbReference type="Proteomes" id="UP001497525">
    <property type="component" value="Unassembled WGS sequence"/>
</dbReference>
<feature type="region of interest" description="Disordered" evidence="3">
    <location>
        <begin position="1086"/>
        <end position="1188"/>
    </location>
</feature>
<dbReference type="PROSITE" id="PS50106">
    <property type="entry name" value="PDZ"/>
    <property type="match status" value="1"/>
</dbReference>
<feature type="domain" description="C2" evidence="4">
    <location>
        <begin position="2734"/>
        <end position="2858"/>
    </location>
</feature>
<feature type="compositionally biased region" description="Polar residues" evidence="3">
    <location>
        <begin position="56"/>
        <end position="67"/>
    </location>
</feature>
<reference evidence="7" key="1">
    <citation type="submission" date="2024-06" db="EMBL/GenBank/DDBJ databases">
        <authorList>
            <person name="Liu X."/>
            <person name="Lenzi L."/>
            <person name="Haldenby T S."/>
            <person name="Uol C."/>
        </authorList>
    </citation>
    <scope>NUCLEOTIDE SEQUENCE</scope>
</reference>
<dbReference type="SUPFAM" id="SSF57903">
    <property type="entry name" value="FYVE/PHD zinc finger"/>
    <property type="match status" value="1"/>
</dbReference>
<dbReference type="InterPro" id="IPR011011">
    <property type="entry name" value="Znf_FYVE_PHD"/>
</dbReference>
<feature type="compositionally biased region" description="Basic and acidic residues" evidence="3">
    <location>
        <begin position="304"/>
        <end position="319"/>
    </location>
</feature>
<dbReference type="PROSITE" id="PS50916">
    <property type="entry name" value="RABBD"/>
    <property type="match status" value="1"/>
</dbReference>
<feature type="compositionally biased region" description="Basic and acidic residues" evidence="3">
    <location>
        <begin position="279"/>
        <end position="295"/>
    </location>
</feature>
<dbReference type="InterPro" id="IPR010911">
    <property type="entry name" value="Rab_BD"/>
</dbReference>
<feature type="compositionally biased region" description="Polar residues" evidence="3">
    <location>
        <begin position="2696"/>
        <end position="2712"/>
    </location>
</feature>
<feature type="region of interest" description="Disordered" evidence="3">
    <location>
        <begin position="1933"/>
        <end position="1952"/>
    </location>
</feature>
<comment type="subcellular location">
    <subcellularLocation>
        <location evidence="2">Synapse</location>
    </subcellularLocation>
</comment>
<dbReference type="InterPro" id="IPR000008">
    <property type="entry name" value="C2_dom"/>
</dbReference>
<feature type="region of interest" description="Disordered" evidence="3">
    <location>
        <begin position="1669"/>
        <end position="1756"/>
    </location>
</feature>
<dbReference type="CDD" id="cd06714">
    <property type="entry name" value="PDZ_RIM-like"/>
    <property type="match status" value="1"/>
</dbReference>
<dbReference type="InterPro" id="IPR013083">
    <property type="entry name" value="Znf_RING/FYVE/PHD"/>
</dbReference>
<feature type="region of interest" description="Disordered" evidence="3">
    <location>
        <begin position="2416"/>
        <end position="2442"/>
    </location>
</feature>
<name>A0AAV2TJ43_CALDB</name>
<dbReference type="InterPro" id="IPR039032">
    <property type="entry name" value="Rim-like"/>
</dbReference>
<dbReference type="SMART" id="SM00228">
    <property type="entry name" value="PDZ"/>
    <property type="match status" value="1"/>
</dbReference>
<dbReference type="EMBL" id="CAXLJL010000378">
    <property type="protein sequence ID" value="CAL5137019.1"/>
    <property type="molecule type" value="Genomic_DNA"/>
</dbReference>
<feature type="compositionally biased region" description="Polar residues" evidence="3">
    <location>
        <begin position="2876"/>
        <end position="2890"/>
    </location>
</feature>
<sequence>MGNEVGKETESAEVSDIGAGEVKTELLRSKSQLSGANKLTSVIDSQLSQLSPSLSTGSTETSDTSLPVQDKTRKKPSTTLEAIRQTKDLELTDEEREHINQVLSRVRQLEQQEDARITKLRGELQLSEQAVKRRVSISNQDMTAQLSVCILCGRPKRKGSSSTDENDDQSWHTCADCENDVCNFCGSYFGKQPEEGRIWLCNLCQKKRRLAATSGQWLEDSKKLPEPPKKFRNLFSLKKPFARTASFSKFEDWIEQADGGSQSDTSSQEKQTYLKAHRRYSDNRNEPSGVESKEPRPRRHRTSRLIERHSKPLSDRLPDTGDVSHLSRGRTKENAPPEGRIDLSSAEEAQSSSAEADSTSLSSSKVAETENSPAALVQAEIADNTSDADEPSLSEQSHVRISRREEASKESSSKSLICGIPREEADSGIPAGEHAPLSCGDLAATRVIPVDRSPTHRYMPKPPNVDSAPVSTSYLVTEQASENVSNSASRRHLYASYNSAYSENEDEHFDSPATDLSKSADTSILDPWFGTEGQLEDANNSYPVLQAKTLVQTKQPAQNTKKTVESRASGVRDLQSGWTATTREGGLKPLTVITSATEISQRNQWSRSPVTTHCLQYPTVESIWSSEEMRTTHYPRSVRQEQLSPPKFRRSSGPSEVSSREHPDLRDLVPFEQNFLDPSRMNFYEPRYSLPAICLTSHPSASMSFNTATEGSSFGPLREDSEKLSSPKMDLPAVHHRNSNSENLTDVQQFDTDRPSGEHELLCYHQNELQAVSVAEKSCALIDTYLPKYERPIITEVPPPPFCSLTQTTVTCHEATSAPLSSSGLDFTSSQQTPSSVHQNVSPAPSTMASGPLCVRGWDSQQIVPPNSEDSRIIHEVMPGIDESCHSVLKRCPNFENISGLSEQAIGESDYQVLSNLTPVVSPEDECRQPCSDDLDYYLQLEDEPTRVWFRDSMRNPQITVEQDNHMLSSLRSDFNHYFQITLERDSIDNEDLLTSLQQEDEIWAKLFSPSESVVESAKEVAEQLDLMSSASEVVGPLEKEVMSFNDLNWHSRIPANGSEGEYATLGLKSPRKSYSAEFQKNTALFMEPKDQSPEKRHPTPVCSTLSVTTAQDSQTTASEMSTSSELKHAPSVTRLKETPIEKSTEQSNQRKQSNPSEIQRSGSGDQNPTVNSETAFTSSAPSNHKKCKLDSHFTDTIVHTGEDKTNIQDTNVSIIRTANKEHFAHPPTDKLDAAGHEHVITSTANISLADFVYSSHPNERGSDERQIELGQGIHPIPDFGHDAKMSTLAMAAAQIDTELSPIGRLNSNHSPALVLDRFVASAPLAACLDEQEEKPVEDILTTASLTDKSVRCSDASAEHKVQRDQSLTSDESGDDWFGEEFVRSDNKPIYPFGIQPLVKASVGGKHESTSGIVVLNSPGTPSSAVNEFEHFSPLEKLGLRAEYSLSLQLPCAQVVPFYLLDEPISNIHPEHLTPPTPRQRAGSSTSKYGLILARNTLLSPRPVEQDISCPYLPILSDPITSEAEVNSVHSPDFYNWQNVSAASQPFLNITCFSELSCCTPWNSCPYSIDTSVITAGVECDKTTTYSENLIPPSDLESPTNLSQSAFTQTGPSSQTPVQLENSDLCLTYSPQQGSTHCGKILRQITEEASEDDSSEKSTTVATVLQTTSSSVMSCSSSSQSSYITRSRRRPRSSSYAHEAYRMPDGPVNPHPSYSLPQSTTYSNRYSSGRRPQRSFRDISLGGEINGGPWDQDADLTPTWSARYQTERNYTGIDDNLDQDLPNYRRLMDSYHRSLNRLGLVDSGEIDAYDTERLSKGSLRSQRTLAGFKGSKYLVDPRYDRRQQSLRSSHPKSGHYGKKWQFKNVSNFSASDGLDNSLSNWSDESGVCERRSYLSLPLNTKRFRESGSLTSGRRLTTPFVDSSLLKRPCSLMSGRLRSRPTNGASLSRSTEYLGPRSQHGLGFGDTSMQTLRARLAACHSESHLNETGDTFDDQLFETRAQIYGSLDRRLDSDNLMTARLRKQVEKQHRQLLRSLINDRPSDIQWSPNLSAIDLQPLPYLSYPAASALLNQPLPAPPSVSLDFTNNREQIGLISSTIAPPIFSTATVKGSPGPGYRLLHDLKVDPSADLSTQLGSLLSQDAAVLQGGGQAFVPEGTNQWNTGINVNTGLSPGQVNPSGFLEQPVANSQNLLDLLNNKEILQSVANNPALSSQLASYGVDLNAPDTNQVTLAAIAGAMAATAMANAGILDGAEFNDNEVPWQDLDSGVIPEAEVNLPAQNDQNIYNLTSNLPSSEYAAPAPPAYSAANADTQGLETLLQQLQNILATETARDLNNTVSAFPTDQNLQPDSQRAHMDSAPVVNDTGYSQRFEPVTVSVQSPESDHERSKPRGPSEAVDSWLMPTAAEGCRKPPLTNDANVEDSVSQPATWPSFTPSHSRTPYTRPEIKRTYGFPTKRLLIMRDSKDRGHRASGIGMRIVGGHIRSDGKLGAFVEEIYPHGPADQLHGEIREGDEILEWNSISLVGRTFEEVQSIISQVSEETELLVRARDDPRERERAEPWAISCSNTDYTKELEKKYTPKRVEALCHHHAAQQALIDMQHPPLCPHMQPYYMTMPQDDPYPRSVHPQAGQSGSTGSDSATSNSRNFNGQKATSGASETSSATNVKERPPSRGHRNPQNSPKTISSLESSKGTRGEQNKTPNRSPRSRHNTQNECESEPIVSSKQRESKSHEVIEDYGEIELIITFDDYDQSLTVHVSRARGLPPMDLNGLADPFVKIRLHPDPTEDADFNRQTKYTPNTLDPEWQQTVVFMNCFKRTLKRRVLEVTVWDFDRLKTNDFMGQALINLGDKHLVDGRPHWYNLHRMEPVIIPSARKTPPSRTGGSSSESVRQSKASKDSGEKRSVSGRSSHRADTPNSRRQNT</sequence>
<comment type="caution">
    <text evidence="7">The sequence shown here is derived from an EMBL/GenBank/DDBJ whole genome shotgun (WGS) entry which is preliminary data.</text>
</comment>
<feature type="region of interest" description="Disordered" evidence="3">
    <location>
        <begin position="823"/>
        <end position="844"/>
    </location>
</feature>
<dbReference type="Gene3D" id="3.30.40.10">
    <property type="entry name" value="Zinc/RING finger domain, C3HC4 (zinc finger)"/>
    <property type="match status" value="1"/>
</dbReference>
<dbReference type="GO" id="GO:0006887">
    <property type="term" value="P:exocytosis"/>
    <property type="evidence" value="ECO:0007669"/>
    <property type="project" value="InterPro"/>
</dbReference>
<feature type="region of interest" description="Disordered" evidence="3">
    <location>
        <begin position="1"/>
        <end position="21"/>
    </location>
</feature>
<dbReference type="PANTHER" id="PTHR12157">
    <property type="entry name" value="REGULATING SYNAPTIC MEMBRANE EXOCYTOSIS PROTEIN"/>
    <property type="match status" value="1"/>
</dbReference>
<feature type="compositionally biased region" description="Basic and acidic residues" evidence="3">
    <location>
        <begin position="1135"/>
        <end position="1145"/>
    </location>
</feature>
<evidence type="ECO:0000256" key="1">
    <source>
        <dbReference type="ARBA" id="ARBA00023018"/>
    </source>
</evidence>
<dbReference type="Pfam" id="PF02318">
    <property type="entry name" value="FYVE_2"/>
    <property type="match status" value="1"/>
</dbReference>
<dbReference type="PROSITE" id="PS50004">
    <property type="entry name" value="C2"/>
    <property type="match status" value="1"/>
</dbReference>
<dbReference type="Pfam" id="PF00168">
    <property type="entry name" value="C2"/>
    <property type="match status" value="1"/>
</dbReference>
<dbReference type="PANTHER" id="PTHR12157:SF21">
    <property type="entry name" value="RAB3 INTERACTING MOLECULE, ISOFORM F"/>
    <property type="match status" value="1"/>
</dbReference>
<dbReference type="SUPFAM" id="SSF49562">
    <property type="entry name" value="C2 domain (Calcium/lipid-binding domain, CaLB)"/>
    <property type="match status" value="1"/>
</dbReference>
<feature type="compositionally biased region" description="Polar residues" evidence="3">
    <location>
        <begin position="1146"/>
        <end position="1183"/>
    </location>
</feature>
<dbReference type="Gene3D" id="2.30.42.10">
    <property type="match status" value="1"/>
</dbReference>
<feature type="compositionally biased region" description="Basic and acidic residues" evidence="3">
    <location>
        <begin position="1088"/>
        <end position="1098"/>
    </location>
</feature>
<dbReference type="CDD" id="cd04031">
    <property type="entry name" value="C2A_RIM1alpha"/>
    <property type="match status" value="1"/>
</dbReference>
<feature type="domain" description="RabBD" evidence="6">
    <location>
        <begin position="85"/>
        <end position="221"/>
    </location>
</feature>
<feature type="region of interest" description="Disordered" evidence="3">
    <location>
        <begin position="2613"/>
        <end position="2728"/>
    </location>
</feature>
<dbReference type="InterPro" id="IPR041282">
    <property type="entry name" value="FYVE_2"/>
</dbReference>
<feature type="compositionally biased region" description="Polar residues" evidence="3">
    <location>
        <begin position="2627"/>
        <end position="2649"/>
    </location>
</feature>
<accession>A0AAV2TJ43</accession>
<feature type="region of interest" description="Disordered" evidence="3">
    <location>
        <begin position="257"/>
        <end position="416"/>
    </location>
</feature>
<feature type="compositionally biased region" description="Polar residues" evidence="3">
    <location>
        <begin position="1102"/>
        <end position="1125"/>
    </location>
</feature>
<feature type="compositionally biased region" description="Low complexity" evidence="3">
    <location>
        <begin position="1669"/>
        <end position="1685"/>
    </location>
</feature>
<feature type="region of interest" description="Disordered" evidence="3">
    <location>
        <begin position="1354"/>
        <end position="1373"/>
    </location>
</feature>
<feature type="compositionally biased region" description="Low complexity" evidence="3">
    <location>
        <begin position="2650"/>
        <end position="2661"/>
    </location>
</feature>
<feature type="compositionally biased region" description="Polar residues" evidence="3">
    <location>
        <begin position="2674"/>
        <end position="2688"/>
    </location>
</feature>
<dbReference type="InterPro" id="IPR035892">
    <property type="entry name" value="C2_domain_sf"/>
</dbReference>
<proteinExistence type="predicted"/>
<dbReference type="InterPro" id="IPR036034">
    <property type="entry name" value="PDZ_sf"/>
</dbReference>
<feature type="region of interest" description="Disordered" evidence="3">
    <location>
        <begin position="41"/>
        <end position="77"/>
    </location>
</feature>
<feature type="compositionally biased region" description="Basic and acidic residues" evidence="3">
    <location>
        <begin position="2892"/>
        <end position="2901"/>
    </location>
</feature>
<feature type="region of interest" description="Disordered" evidence="3">
    <location>
        <begin position="2371"/>
        <end position="2395"/>
    </location>
</feature>
<dbReference type="GO" id="GO:0042391">
    <property type="term" value="P:regulation of membrane potential"/>
    <property type="evidence" value="ECO:0007669"/>
    <property type="project" value="TreeGrafter"/>
</dbReference>
<feature type="compositionally biased region" description="Polar residues" evidence="3">
    <location>
        <begin position="2416"/>
        <end position="2439"/>
    </location>
</feature>
<dbReference type="Gene3D" id="2.60.40.150">
    <property type="entry name" value="C2 domain"/>
    <property type="match status" value="1"/>
</dbReference>
<evidence type="ECO:0000313" key="7">
    <source>
        <dbReference type="EMBL" id="CAL5137019.1"/>
    </source>
</evidence>